<accession>A0ABP5EBT2</accession>
<keyword evidence="1" id="KW-0808">Transferase</keyword>
<dbReference type="InterPro" id="IPR029063">
    <property type="entry name" value="SAM-dependent_MTases_sf"/>
</dbReference>
<sequence length="258" mass="28579">MPAEKTVEPTVEVNRGRYLELLKRALTNTIYEDPNTAPWGPAGFDAQARGEGSDWPRTAHTMVGRKRLDNLHECVRTVIADGVEGDLAETGVWRGGASILMRGVLAAYEETGRTVWVADSFDGLPPPDADRYPADSGDQHHEVAFLAVPLEEVRANFAKYDLLDDQVRFLPGWFRDTLPTAPIERLAVLRLDGDMYESTWDALSALAPKVSPGGFVIVDDYHAISGCRQAVDDYRGLHGIDAPVETIDWAGVFWRVSW</sequence>
<dbReference type="GO" id="GO:0008168">
    <property type="term" value="F:methyltransferase activity"/>
    <property type="evidence" value="ECO:0007669"/>
    <property type="project" value="UniProtKB-KW"/>
</dbReference>
<comment type="caution">
    <text evidence="1">The sequence shown here is derived from an EMBL/GenBank/DDBJ whole genome shotgun (WGS) entry which is preliminary data.</text>
</comment>
<dbReference type="EMBL" id="BAAANN010000073">
    <property type="protein sequence ID" value="GAA1993694.1"/>
    <property type="molecule type" value="Genomic_DNA"/>
</dbReference>
<dbReference type="Proteomes" id="UP001501116">
    <property type="component" value="Unassembled WGS sequence"/>
</dbReference>
<dbReference type="GO" id="GO:0032259">
    <property type="term" value="P:methylation"/>
    <property type="evidence" value="ECO:0007669"/>
    <property type="project" value="UniProtKB-KW"/>
</dbReference>
<protein>
    <submittedName>
        <fullName evidence="1">TylF/MycF family methyltransferase</fullName>
    </submittedName>
</protein>
<dbReference type="Gene3D" id="3.40.50.150">
    <property type="entry name" value="Vaccinia Virus protein VP39"/>
    <property type="match status" value="1"/>
</dbReference>
<keyword evidence="2" id="KW-1185">Reference proteome</keyword>
<gene>
    <name evidence="1" type="ORF">GCM10009754_86310</name>
</gene>
<reference evidence="2" key="1">
    <citation type="journal article" date="2019" name="Int. J. Syst. Evol. Microbiol.">
        <title>The Global Catalogue of Microorganisms (GCM) 10K type strain sequencing project: providing services to taxonomists for standard genome sequencing and annotation.</title>
        <authorList>
            <consortium name="The Broad Institute Genomics Platform"/>
            <consortium name="The Broad Institute Genome Sequencing Center for Infectious Disease"/>
            <person name="Wu L."/>
            <person name="Ma J."/>
        </authorList>
    </citation>
    <scope>NUCLEOTIDE SEQUENCE [LARGE SCALE GENOMIC DNA]</scope>
    <source>
        <strain evidence="2">JCM 14545</strain>
    </source>
</reference>
<evidence type="ECO:0000313" key="2">
    <source>
        <dbReference type="Proteomes" id="UP001501116"/>
    </source>
</evidence>
<dbReference type="PANTHER" id="PTHR40036">
    <property type="entry name" value="MACROCIN O-METHYLTRANSFERASE"/>
    <property type="match status" value="1"/>
</dbReference>
<name>A0ABP5EBT2_9PSEU</name>
<keyword evidence="1" id="KW-0489">Methyltransferase</keyword>
<proteinExistence type="predicted"/>
<dbReference type="InterPro" id="IPR008884">
    <property type="entry name" value="TylF_MeTrfase"/>
</dbReference>
<dbReference type="SUPFAM" id="SSF53335">
    <property type="entry name" value="S-adenosyl-L-methionine-dependent methyltransferases"/>
    <property type="match status" value="1"/>
</dbReference>
<dbReference type="Pfam" id="PF05711">
    <property type="entry name" value="TylF"/>
    <property type="match status" value="1"/>
</dbReference>
<evidence type="ECO:0000313" key="1">
    <source>
        <dbReference type="EMBL" id="GAA1993694.1"/>
    </source>
</evidence>
<dbReference type="RefSeq" id="WP_344431970.1">
    <property type="nucleotide sequence ID" value="NZ_BAAANN010000073.1"/>
</dbReference>
<dbReference type="PANTHER" id="PTHR40036:SF1">
    <property type="entry name" value="MACROCIN O-METHYLTRANSFERASE"/>
    <property type="match status" value="1"/>
</dbReference>
<organism evidence="1 2">
    <name type="scientific">Amycolatopsis minnesotensis</name>
    <dbReference type="NCBI Taxonomy" id="337894"/>
    <lineage>
        <taxon>Bacteria</taxon>
        <taxon>Bacillati</taxon>
        <taxon>Actinomycetota</taxon>
        <taxon>Actinomycetes</taxon>
        <taxon>Pseudonocardiales</taxon>
        <taxon>Pseudonocardiaceae</taxon>
        <taxon>Amycolatopsis</taxon>
    </lineage>
</organism>